<dbReference type="PANTHER" id="PTHR32004">
    <property type="entry name" value="TRNA LIGASE"/>
    <property type="match status" value="1"/>
</dbReference>
<dbReference type="Proteomes" id="UP001139887">
    <property type="component" value="Unassembled WGS sequence"/>
</dbReference>
<dbReference type="GO" id="GO:0003972">
    <property type="term" value="F:RNA ligase (ATP) activity"/>
    <property type="evidence" value="ECO:0007669"/>
    <property type="project" value="UniProtKB-EC"/>
</dbReference>
<evidence type="ECO:0000313" key="2">
    <source>
        <dbReference type="EMBL" id="KAJ2851316.1"/>
    </source>
</evidence>
<dbReference type="EC" id="6.5.1.3" evidence="2"/>
<dbReference type="PANTHER" id="PTHR32004:SF1">
    <property type="entry name" value="TRNA LIGASE"/>
    <property type="match status" value="1"/>
</dbReference>
<feature type="domain" description="T4 RNA ligase 1-like N-terminal" evidence="1">
    <location>
        <begin position="68"/>
        <end position="290"/>
    </location>
</feature>
<reference evidence="2" key="1">
    <citation type="submission" date="2022-07" db="EMBL/GenBank/DDBJ databases">
        <title>Phylogenomic reconstructions and comparative analyses of Kickxellomycotina fungi.</title>
        <authorList>
            <person name="Reynolds N.K."/>
            <person name="Stajich J.E."/>
            <person name="Barry K."/>
            <person name="Grigoriev I.V."/>
            <person name="Crous P."/>
            <person name="Smith M.E."/>
        </authorList>
    </citation>
    <scope>NUCLEOTIDE SEQUENCE</scope>
    <source>
        <strain evidence="2">NRRL 1566</strain>
    </source>
</reference>
<dbReference type="AlphaFoldDB" id="A0A9W8I9E1"/>
<organism evidence="2 3">
    <name type="scientific">Coemansia brasiliensis</name>
    <dbReference type="NCBI Taxonomy" id="2650707"/>
    <lineage>
        <taxon>Eukaryota</taxon>
        <taxon>Fungi</taxon>
        <taxon>Fungi incertae sedis</taxon>
        <taxon>Zoopagomycota</taxon>
        <taxon>Kickxellomycotina</taxon>
        <taxon>Kickxellomycetes</taxon>
        <taxon>Kickxellales</taxon>
        <taxon>Kickxellaceae</taxon>
        <taxon>Coemansia</taxon>
    </lineage>
</organism>
<dbReference type="GO" id="GO:0005634">
    <property type="term" value="C:nucleus"/>
    <property type="evidence" value="ECO:0007669"/>
    <property type="project" value="TreeGrafter"/>
</dbReference>
<keyword evidence="2" id="KW-0436">Ligase</keyword>
<evidence type="ECO:0000259" key="1">
    <source>
        <dbReference type="Pfam" id="PF09511"/>
    </source>
</evidence>
<gene>
    <name evidence="2" type="primary">trl1_2</name>
    <name evidence="2" type="ORF">IWW36_001213</name>
</gene>
<protein>
    <submittedName>
        <fullName evidence="2">Trna ligase</fullName>
        <ecNumber evidence="2">6.5.1.3</ecNumber>
    </submittedName>
</protein>
<sequence>MNWGPLTREEQQEFQKLLVKMKEVSTVEPASKRLQEQEVSVFASHRIVSWRSTDFLHRKDPCPLPTRARGLFTSAENGEERIVARGYDKFFKIDEVRRTEWTWIESNTHGPFEMTVKEDGCLILAGSLNQGRELLITSKHSVDVPHSKVARRWMEKHLSQMGKTIEDLAGFLHKINATAVFELCDEEFEEQVLEYPERARGLYLHGINRNSVKLNTWPSTEVTKVAEHFGFHKVQWFIMNTIEEGREFADKVHKDQMLDGRAIEGFVVRCKLNESNELYMFKIKYDMPYLMFHEWRNVTYKILARERFLTTFPMTRYYASWFKQNLDRFSGINSQKGLFSARREFIEHYKSTGGSEAELFKQIPNKSKVLLILVTPIDYVKTTLLQALSHLFGFGHVKDSDIKESQQTEFYTRISNMFNSYDFVIMEGSRSISKLQETLIADVKSNIRNCQVVTLYWACENITELRLSTSIANLDDQVYNLLTSKCTATFPKIAGNTGPFELLDLESRTNSLIENFIELNPLEDIAPNLQIIASELCRMFPGKLEQPSDIEIIQALESVRQAAQ</sequence>
<proteinExistence type="predicted"/>
<dbReference type="Pfam" id="PF09511">
    <property type="entry name" value="RNA_lig_T4_1"/>
    <property type="match status" value="1"/>
</dbReference>
<comment type="caution">
    <text evidence="2">The sequence shown here is derived from an EMBL/GenBank/DDBJ whole genome shotgun (WGS) entry which is preliminary data.</text>
</comment>
<dbReference type="GO" id="GO:0006388">
    <property type="term" value="P:tRNA splicing, via endonucleolytic cleavage and ligation"/>
    <property type="evidence" value="ECO:0007669"/>
    <property type="project" value="TreeGrafter"/>
</dbReference>
<dbReference type="OrthoDB" id="276239at2759"/>
<name>A0A9W8I9E1_9FUNG</name>
<dbReference type="InterPro" id="IPR019039">
    <property type="entry name" value="T4-Rnl1-like_N"/>
</dbReference>
<evidence type="ECO:0000313" key="3">
    <source>
        <dbReference type="Proteomes" id="UP001139887"/>
    </source>
</evidence>
<dbReference type="EMBL" id="JANBUW010000014">
    <property type="protein sequence ID" value="KAJ2851316.1"/>
    <property type="molecule type" value="Genomic_DNA"/>
</dbReference>
<keyword evidence="3" id="KW-1185">Reference proteome</keyword>
<accession>A0A9W8I9E1</accession>